<dbReference type="RefSeq" id="YP_010802265.1">
    <property type="nucleotide sequence ID" value="NC_076974.1"/>
</dbReference>
<proteinExistence type="predicted"/>
<protein>
    <submittedName>
        <fullName evidence="1">P3</fullName>
    </submittedName>
</protein>
<keyword evidence="2" id="KW-1185">Reference proteome</keyword>
<dbReference type="Proteomes" id="UP001161633">
    <property type="component" value="Segment"/>
</dbReference>
<dbReference type="KEGG" id="vg:80540986"/>
<dbReference type="GeneID" id="80540986"/>
<sequence length="326" mass="36944">MAPKSEKGKIATPDPHNTFTTSYVVQPVSAATEELQINADAFLMSTRTVLWLRNLISTNSLEIDVGNICVMWDPKVEPLCRSSVAIKLYYDHPGDQEKRGEEDSLFCMLTGVISEALSVTVYPTRSLVYPKGGKLTFPWRVKVETSCFSNGETRYLIGGLHIWCKLNVKLTGSMKSKKSKQYKPPSLSWTNAHYPFYIPTLIVKGIRCTEIYDIEDTREKKLYTTAVLDHCKRLKISEEDSWNLMQTMTHEDANKIMDKTNLCGKENDGSFCTCHDSVSDLIQSFIKTCHSQCYLTYKSLKQIKNGVEKGMIMSISEAEHYLGNRS</sequence>
<reference evidence="1" key="2">
    <citation type="journal article" date="2021" name="Viruses">
        <title>Illuminating the Plant Rhabdovirus Landscape through Metatranscriptomics Data.</title>
        <authorList>
            <person name="Bejerman N."/>
            <person name="Dietzgen R.G."/>
            <person name="Debat H."/>
        </authorList>
    </citation>
    <scope>NUCLEOTIDE SEQUENCE</scope>
</reference>
<dbReference type="EMBL" id="BK014301">
    <property type="protein sequence ID" value="DAF42305.1"/>
    <property type="molecule type" value="Viral_cRNA"/>
</dbReference>
<accession>A0A8D9UJ38</accession>
<evidence type="ECO:0000313" key="1">
    <source>
        <dbReference type="EMBL" id="DAF42305.1"/>
    </source>
</evidence>
<reference evidence="1" key="1">
    <citation type="journal article" date="2021" name="J. Anim. Genet.">
        <title>Illuminating the plant rhabdovirus landscape through metatranscriptomics data.</title>
        <authorList>
            <person name="Bejerman N."/>
            <person name="Dietzgen R.G."/>
            <person name="Debat H."/>
        </authorList>
    </citation>
    <scope>NUCLEOTIDE SEQUENCE</scope>
</reference>
<evidence type="ECO:0000313" key="2">
    <source>
        <dbReference type="Proteomes" id="UP001161633"/>
    </source>
</evidence>
<name>A0A8D9UJ38_9RHAB</name>
<organism evidence="1 2">
    <name type="scientific">Rhododendron delavayi virus 1</name>
    <dbReference type="NCBI Taxonomy" id="2793739"/>
    <lineage>
        <taxon>Viruses</taxon>
        <taxon>Riboviria</taxon>
        <taxon>Orthornavirae</taxon>
        <taxon>Negarnaviricota</taxon>
        <taxon>Haploviricotina</taxon>
        <taxon>Monjiviricetes</taxon>
        <taxon>Mononegavirales</taxon>
        <taxon>Rhabdoviridae</taxon>
        <taxon>Betarhabdovirinae</taxon>
        <taxon>Betanucleorhabdovirus</taxon>
        <taxon>Betanucleorhabdovirus rhododendri</taxon>
    </lineage>
</organism>